<keyword evidence="1" id="KW-1133">Transmembrane helix</keyword>
<organism evidence="2 3">
    <name type="scientific">Liquidambar formosana</name>
    <name type="common">Formosan gum</name>
    <dbReference type="NCBI Taxonomy" id="63359"/>
    <lineage>
        <taxon>Eukaryota</taxon>
        <taxon>Viridiplantae</taxon>
        <taxon>Streptophyta</taxon>
        <taxon>Embryophyta</taxon>
        <taxon>Tracheophyta</taxon>
        <taxon>Spermatophyta</taxon>
        <taxon>Magnoliopsida</taxon>
        <taxon>eudicotyledons</taxon>
        <taxon>Gunneridae</taxon>
        <taxon>Pentapetalae</taxon>
        <taxon>Saxifragales</taxon>
        <taxon>Altingiaceae</taxon>
        <taxon>Liquidambar</taxon>
    </lineage>
</organism>
<accession>A0AAP0RM98</accession>
<gene>
    <name evidence="2" type="ORF">L1049_028307</name>
</gene>
<feature type="transmembrane region" description="Helical" evidence="1">
    <location>
        <begin position="12"/>
        <end position="34"/>
    </location>
</feature>
<name>A0AAP0RM98_LIQFO</name>
<evidence type="ECO:0000256" key="1">
    <source>
        <dbReference type="SAM" id="Phobius"/>
    </source>
</evidence>
<evidence type="ECO:0000313" key="2">
    <source>
        <dbReference type="EMBL" id="KAK9278731.1"/>
    </source>
</evidence>
<proteinExistence type="predicted"/>
<dbReference type="AlphaFoldDB" id="A0AAP0RM98"/>
<protein>
    <submittedName>
        <fullName evidence="2">Uncharacterized protein</fullName>
    </submittedName>
</protein>
<keyword evidence="1" id="KW-0812">Transmembrane</keyword>
<dbReference type="EMBL" id="JBBPBK010000009">
    <property type="protein sequence ID" value="KAK9278731.1"/>
    <property type="molecule type" value="Genomic_DNA"/>
</dbReference>
<comment type="caution">
    <text evidence="2">The sequence shown here is derived from an EMBL/GenBank/DDBJ whole genome shotgun (WGS) entry which is preliminary data.</text>
</comment>
<keyword evidence="1" id="KW-0472">Membrane</keyword>
<reference evidence="2 3" key="1">
    <citation type="journal article" date="2024" name="Plant J.">
        <title>Genome sequences and population genomics reveal climatic adaptation and genomic divergence between two closely related sweetgum species.</title>
        <authorList>
            <person name="Xu W.Q."/>
            <person name="Ren C.Q."/>
            <person name="Zhang X.Y."/>
            <person name="Comes H.P."/>
            <person name="Liu X.H."/>
            <person name="Li Y.G."/>
            <person name="Kettle C.J."/>
            <person name="Jalonen R."/>
            <person name="Gaisberger H."/>
            <person name="Ma Y.Z."/>
            <person name="Qiu Y.X."/>
        </authorList>
    </citation>
    <scope>NUCLEOTIDE SEQUENCE [LARGE SCALE GENOMIC DNA]</scope>
    <source>
        <strain evidence="2">Hangzhou</strain>
    </source>
</reference>
<sequence>MASLSPPVINDIYYFATSSPSLLYLYGLLLYLYYHRQLCLQDHCFRVRVSLSAFFSPFRSNFVGPDSSIFVQVWNAVHFGGFLKFDCFIHI</sequence>
<evidence type="ECO:0000313" key="3">
    <source>
        <dbReference type="Proteomes" id="UP001415857"/>
    </source>
</evidence>
<dbReference type="Proteomes" id="UP001415857">
    <property type="component" value="Unassembled WGS sequence"/>
</dbReference>
<keyword evidence="3" id="KW-1185">Reference proteome</keyword>